<dbReference type="EnsemblMetazoa" id="XM_022801516">
    <property type="protein sequence ID" value="XP_022657251"/>
    <property type="gene ID" value="LOC111248708"/>
</dbReference>
<dbReference type="RefSeq" id="XP_022657251.1">
    <property type="nucleotide sequence ID" value="XM_022801516.1"/>
</dbReference>
<dbReference type="InParanoid" id="A0A7M7M8C2"/>
<dbReference type="Proteomes" id="UP000594260">
    <property type="component" value="Unplaced"/>
</dbReference>
<proteinExistence type="predicted"/>
<evidence type="ECO:0000313" key="2">
    <source>
        <dbReference type="Proteomes" id="UP000594260"/>
    </source>
</evidence>
<name>A0A7M7M8C2_VARDE</name>
<reference evidence="1" key="1">
    <citation type="submission" date="2021-01" db="UniProtKB">
        <authorList>
            <consortium name="EnsemblMetazoa"/>
        </authorList>
    </citation>
    <scope>IDENTIFICATION</scope>
</reference>
<accession>A0A7M7M8C2</accession>
<sequence length="116" mass="13325">MLRYSCMKKSIYRQCTTLTLSQHGKSMRPRDKNNKGASMVVRFIKSPRRNTGNSIGPNCNNFSRVQPAKYVRYVTDSDFARDPRRTCAAQANCRKKARQPLTRLDLKLISLPSWGL</sequence>
<protein>
    <submittedName>
        <fullName evidence="1">Uncharacterized protein</fullName>
    </submittedName>
</protein>
<dbReference type="GeneID" id="111248708"/>
<dbReference type="AlphaFoldDB" id="A0A7M7M8C2"/>
<keyword evidence="2" id="KW-1185">Reference proteome</keyword>
<organism evidence="1 2">
    <name type="scientific">Varroa destructor</name>
    <name type="common">Honeybee mite</name>
    <dbReference type="NCBI Taxonomy" id="109461"/>
    <lineage>
        <taxon>Eukaryota</taxon>
        <taxon>Metazoa</taxon>
        <taxon>Ecdysozoa</taxon>
        <taxon>Arthropoda</taxon>
        <taxon>Chelicerata</taxon>
        <taxon>Arachnida</taxon>
        <taxon>Acari</taxon>
        <taxon>Parasitiformes</taxon>
        <taxon>Mesostigmata</taxon>
        <taxon>Gamasina</taxon>
        <taxon>Dermanyssoidea</taxon>
        <taxon>Varroidae</taxon>
        <taxon>Varroa</taxon>
    </lineage>
</organism>
<evidence type="ECO:0000313" key="1">
    <source>
        <dbReference type="EnsemblMetazoa" id="XP_022657251"/>
    </source>
</evidence>
<dbReference type="KEGG" id="vde:111248708"/>